<dbReference type="Gene3D" id="1.10.357.10">
    <property type="entry name" value="Tetracycline Repressor, domain 2"/>
    <property type="match status" value="1"/>
</dbReference>
<keyword evidence="7" id="KW-1185">Reference proteome</keyword>
<reference evidence="6 7" key="1">
    <citation type="submission" date="2020-10" db="EMBL/GenBank/DDBJ databases">
        <title>Identification of Nocardia species via Next-generation sequencing and recognition of intraspecies genetic diversity.</title>
        <authorList>
            <person name="Li P."/>
            <person name="Li P."/>
            <person name="Lu B."/>
        </authorList>
    </citation>
    <scope>NUCLEOTIDE SEQUENCE [LARGE SCALE GENOMIC DNA]</scope>
    <source>
        <strain evidence="6 7">BJ06-0143</strain>
    </source>
</reference>
<accession>A0ABS0D997</accession>
<evidence type="ECO:0000256" key="2">
    <source>
        <dbReference type="ARBA" id="ARBA00023125"/>
    </source>
</evidence>
<keyword evidence="1" id="KW-0805">Transcription regulation</keyword>
<gene>
    <name evidence="6" type="ORF">IU449_10515</name>
</gene>
<keyword evidence="2 4" id="KW-0238">DNA-binding</keyword>
<dbReference type="Pfam" id="PF17937">
    <property type="entry name" value="TetR_C_28"/>
    <property type="match status" value="1"/>
</dbReference>
<dbReference type="InterPro" id="IPR050109">
    <property type="entry name" value="HTH-type_TetR-like_transc_reg"/>
</dbReference>
<dbReference type="InterPro" id="IPR036271">
    <property type="entry name" value="Tet_transcr_reg_TetR-rel_C_sf"/>
</dbReference>
<evidence type="ECO:0000256" key="4">
    <source>
        <dbReference type="PROSITE-ProRule" id="PRU00335"/>
    </source>
</evidence>
<feature type="domain" description="HTH tetR-type" evidence="5">
    <location>
        <begin position="3"/>
        <end position="63"/>
    </location>
</feature>
<evidence type="ECO:0000256" key="1">
    <source>
        <dbReference type="ARBA" id="ARBA00023015"/>
    </source>
</evidence>
<dbReference type="PANTHER" id="PTHR30055:SF234">
    <property type="entry name" value="HTH-TYPE TRANSCRIPTIONAL REGULATOR BETI"/>
    <property type="match status" value="1"/>
</dbReference>
<dbReference type="Pfam" id="PF00440">
    <property type="entry name" value="TetR_N"/>
    <property type="match status" value="1"/>
</dbReference>
<sequence length="181" mass="19547">MTSSTRDRILDALEAVLLDKGMSRVTLENVAAAAGVSKGGLLYHFKSKEALLTGLVGRLGARVEQQLAETRAKGGGVAEWYLQTPDPQDTSEAVELELYRSMLATMRTVDATSGSGGESIQRALADLMASWSDGLEAEVGDQVRADLIRLVGDGVYLRALLGIAPMDPQRYRRVVERLLGR</sequence>
<dbReference type="InterPro" id="IPR001647">
    <property type="entry name" value="HTH_TetR"/>
</dbReference>
<organism evidence="6 7">
    <name type="scientific">Nocardia higoensis</name>
    <dbReference type="NCBI Taxonomy" id="228599"/>
    <lineage>
        <taxon>Bacteria</taxon>
        <taxon>Bacillati</taxon>
        <taxon>Actinomycetota</taxon>
        <taxon>Actinomycetes</taxon>
        <taxon>Mycobacteriales</taxon>
        <taxon>Nocardiaceae</taxon>
        <taxon>Nocardia</taxon>
    </lineage>
</organism>
<dbReference type="InterPro" id="IPR009057">
    <property type="entry name" value="Homeodomain-like_sf"/>
</dbReference>
<dbReference type="RefSeq" id="WP_195001639.1">
    <property type="nucleotide sequence ID" value="NZ_JADLQN010000001.1"/>
</dbReference>
<name>A0ABS0D997_9NOCA</name>
<protein>
    <submittedName>
        <fullName evidence="6">TetR/AcrR family transcriptional regulator</fullName>
    </submittedName>
</protein>
<evidence type="ECO:0000313" key="6">
    <source>
        <dbReference type="EMBL" id="MBF6354971.1"/>
    </source>
</evidence>
<proteinExistence type="predicted"/>
<keyword evidence="3" id="KW-0804">Transcription</keyword>
<dbReference type="PANTHER" id="PTHR30055">
    <property type="entry name" value="HTH-TYPE TRANSCRIPTIONAL REGULATOR RUTR"/>
    <property type="match status" value="1"/>
</dbReference>
<dbReference type="PROSITE" id="PS50977">
    <property type="entry name" value="HTH_TETR_2"/>
    <property type="match status" value="1"/>
</dbReference>
<feature type="DNA-binding region" description="H-T-H motif" evidence="4">
    <location>
        <begin position="26"/>
        <end position="45"/>
    </location>
</feature>
<dbReference type="InterPro" id="IPR041479">
    <property type="entry name" value="TetR_CgmR_C"/>
</dbReference>
<comment type="caution">
    <text evidence="6">The sequence shown here is derived from an EMBL/GenBank/DDBJ whole genome shotgun (WGS) entry which is preliminary data.</text>
</comment>
<evidence type="ECO:0000256" key="3">
    <source>
        <dbReference type="ARBA" id="ARBA00023163"/>
    </source>
</evidence>
<dbReference type="SUPFAM" id="SSF46689">
    <property type="entry name" value="Homeodomain-like"/>
    <property type="match status" value="1"/>
</dbReference>
<evidence type="ECO:0000259" key="5">
    <source>
        <dbReference type="PROSITE" id="PS50977"/>
    </source>
</evidence>
<dbReference type="SUPFAM" id="SSF48498">
    <property type="entry name" value="Tetracyclin repressor-like, C-terminal domain"/>
    <property type="match status" value="1"/>
</dbReference>
<dbReference type="PRINTS" id="PR00455">
    <property type="entry name" value="HTHTETR"/>
</dbReference>
<dbReference type="Proteomes" id="UP000707731">
    <property type="component" value="Unassembled WGS sequence"/>
</dbReference>
<dbReference type="EMBL" id="JADLQN010000001">
    <property type="protein sequence ID" value="MBF6354971.1"/>
    <property type="molecule type" value="Genomic_DNA"/>
</dbReference>
<evidence type="ECO:0000313" key="7">
    <source>
        <dbReference type="Proteomes" id="UP000707731"/>
    </source>
</evidence>